<accession>A0A0D3BT86</accession>
<feature type="compositionally biased region" description="Basic and acidic residues" evidence="1">
    <location>
        <begin position="152"/>
        <end position="169"/>
    </location>
</feature>
<evidence type="ECO:0000256" key="1">
    <source>
        <dbReference type="SAM" id="MobiDB-lite"/>
    </source>
</evidence>
<dbReference type="EnsemblPlants" id="Bo4g052470.1">
    <property type="protein sequence ID" value="Bo4g052470.1"/>
    <property type="gene ID" value="Bo4g052470"/>
</dbReference>
<dbReference type="PANTHER" id="PTHR47150:SF5">
    <property type="entry name" value="OS07G0546750 PROTEIN"/>
    <property type="match status" value="1"/>
</dbReference>
<sequence>MITETFLSVALLEEASGDLSLYRWLSETKNNGGLIKRHDPGRLMKRLSESKDPVVGNKQKLGAFWKRIAAYFSASHVVAGCEERERQAIARNVGTRSMTLCASYVKKSTLEHAWKKLRNDQKWCDLVTSKKEGSSKKRKCEDGADSESSQETENKRPRGVKAAKESGKKKVGEANNLNEFQTMWKIKQQDLAAKERLSKMNMLDCFIGKKEPLPEYEEALKKKLINDLFSNYMYVKRLLHVCVGVTRQCKRVTLVETVKEKSNSCVTNKQCVSFFRQKKDGIRRLGLSTFQKCTTAIRVLAYGSALDAVDEYLNLGATTAWLCAENFVEAIINLFGDEYLRRPTPADLQGILHIGELREFPGMIGSNDCPKAVLFAQRQEAVRKDVERAFGVLQARFAIVKNPALSWDKVKIAKIMRACIILHNMIVEDKRDEYTQYDVSDFQQGEGSGSSNVDLTYSADIPTNIANQMDVPTRIRDRHAHQQLKGDLVEHIWRKFGSDQDNN</sequence>
<proteinExistence type="predicted"/>
<dbReference type="STRING" id="109376.A0A0D3BT86"/>
<protein>
    <recommendedName>
        <fullName evidence="4">No apical meristem-associated C-terminal domain-containing protein</fullName>
    </recommendedName>
</protein>
<name>A0A0D3BT86_BRAOL</name>
<reference evidence="2 3" key="1">
    <citation type="journal article" date="2014" name="Genome Biol.">
        <title>Transcriptome and methylome profiling reveals relics of genome dominance in the mesopolyploid Brassica oleracea.</title>
        <authorList>
            <person name="Parkin I.A."/>
            <person name="Koh C."/>
            <person name="Tang H."/>
            <person name="Robinson S.J."/>
            <person name="Kagale S."/>
            <person name="Clarke W.E."/>
            <person name="Town C.D."/>
            <person name="Nixon J."/>
            <person name="Krishnakumar V."/>
            <person name="Bidwell S.L."/>
            <person name="Denoeud F."/>
            <person name="Belcram H."/>
            <person name="Links M.G."/>
            <person name="Just J."/>
            <person name="Clarke C."/>
            <person name="Bender T."/>
            <person name="Huebert T."/>
            <person name="Mason A.S."/>
            <person name="Pires J.C."/>
            <person name="Barker G."/>
            <person name="Moore J."/>
            <person name="Walley P.G."/>
            <person name="Manoli S."/>
            <person name="Batley J."/>
            <person name="Edwards D."/>
            <person name="Nelson M.N."/>
            <person name="Wang X."/>
            <person name="Paterson A.H."/>
            <person name="King G."/>
            <person name="Bancroft I."/>
            <person name="Chalhoub B."/>
            <person name="Sharpe A.G."/>
        </authorList>
    </citation>
    <scope>NUCLEOTIDE SEQUENCE</scope>
    <source>
        <strain evidence="2 3">cv. TO1000</strain>
    </source>
</reference>
<dbReference type="PANTHER" id="PTHR47150">
    <property type="entry name" value="OS12G0169200 PROTEIN"/>
    <property type="match status" value="1"/>
</dbReference>
<dbReference type="AlphaFoldDB" id="A0A0D3BT86"/>
<keyword evidence="3" id="KW-1185">Reference proteome</keyword>
<evidence type="ECO:0000313" key="2">
    <source>
        <dbReference type="EnsemblPlants" id="Bo4g052470.1"/>
    </source>
</evidence>
<dbReference type="InterPro" id="IPR006912">
    <property type="entry name" value="Harbinger_derived_prot"/>
</dbReference>
<dbReference type="Proteomes" id="UP000032141">
    <property type="component" value="Chromosome C4"/>
</dbReference>
<evidence type="ECO:0000313" key="3">
    <source>
        <dbReference type="Proteomes" id="UP000032141"/>
    </source>
</evidence>
<evidence type="ECO:0008006" key="4">
    <source>
        <dbReference type="Google" id="ProtNLM"/>
    </source>
</evidence>
<dbReference type="Pfam" id="PF04827">
    <property type="entry name" value="Plant_tran"/>
    <property type="match status" value="2"/>
</dbReference>
<organism evidence="2 3">
    <name type="scientific">Brassica oleracea var. oleracea</name>
    <dbReference type="NCBI Taxonomy" id="109376"/>
    <lineage>
        <taxon>Eukaryota</taxon>
        <taxon>Viridiplantae</taxon>
        <taxon>Streptophyta</taxon>
        <taxon>Embryophyta</taxon>
        <taxon>Tracheophyta</taxon>
        <taxon>Spermatophyta</taxon>
        <taxon>Magnoliopsida</taxon>
        <taxon>eudicotyledons</taxon>
        <taxon>Gunneridae</taxon>
        <taxon>Pentapetalae</taxon>
        <taxon>rosids</taxon>
        <taxon>malvids</taxon>
        <taxon>Brassicales</taxon>
        <taxon>Brassicaceae</taxon>
        <taxon>Brassiceae</taxon>
        <taxon>Brassica</taxon>
    </lineage>
</organism>
<reference evidence="2" key="2">
    <citation type="submission" date="2015-03" db="UniProtKB">
        <authorList>
            <consortium name="EnsemblPlants"/>
        </authorList>
    </citation>
    <scope>IDENTIFICATION</scope>
</reference>
<dbReference type="Gramene" id="Bo4g052470.1">
    <property type="protein sequence ID" value="Bo4g052470.1"/>
    <property type="gene ID" value="Bo4g052470"/>
</dbReference>
<dbReference type="HOGENOM" id="CLU_012390_5_3_1"/>
<feature type="region of interest" description="Disordered" evidence="1">
    <location>
        <begin position="135"/>
        <end position="169"/>
    </location>
</feature>